<sequence>DMFTPGHNAHGNYYLLRNTAEGAGKDLPKGLRIWVWGGRPGAEHLEFFAKQGLGQIICTYYDTPDIEKQYQRWMQAMDEARAVVDGVVYSTWGNPDGFRNMEAFAEIWWGGGGENAERGR</sequence>
<organism evidence="1">
    <name type="scientific">marine sediment metagenome</name>
    <dbReference type="NCBI Taxonomy" id="412755"/>
    <lineage>
        <taxon>unclassified sequences</taxon>
        <taxon>metagenomes</taxon>
        <taxon>ecological metagenomes</taxon>
    </lineage>
</organism>
<feature type="non-terminal residue" evidence="1">
    <location>
        <position position="1"/>
    </location>
</feature>
<reference evidence="1" key="1">
    <citation type="journal article" date="2014" name="Front. Microbiol.">
        <title>High frequency of phylogenetically diverse reductive dehalogenase-homologous genes in deep subseafloor sedimentary metagenomes.</title>
        <authorList>
            <person name="Kawai M."/>
            <person name="Futagami T."/>
            <person name="Toyoda A."/>
            <person name="Takaki Y."/>
            <person name="Nishi S."/>
            <person name="Hori S."/>
            <person name="Arai W."/>
            <person name="Tsubouchi T."/>
            <person name="Morono Y."/>
            <person name="Uchiyama I."/>
            <person name="Ito T."/>
            <person name="Fujiyama A."/>
            <person name="Inagaki F."/>
            <person name="Takami H."/>
        </authorList>
    </citation>
    <scope>NUCLEOTIDE SEQUENCE</scope>
    <source>
        <strain evidence="1">Expedition CK06-06</strain>
    </source>
</reference>
<protein>
    <submittedName>
        <fullName evidence="1">Uncharacterized protein</fullName>
    </submittedName>
</protein>
<proteinExistence type="predicted"/>
<evidence type="ECO:0000313" key="1">
    <source>
        <dbReference type="EMBL" id="GAG29114.1"/>
    </source>
</evidence>
<dbReference type="AlphaFoldDB" id="X0WDR6"/>
<dbReference type="EMBL" id="BARS01047695">
    <property type="protein sequence ID" value="GAG29114.1"/>
    <property type="molecule type" value="Genomic_DNA"/>
</dbReference>
<comment type="caution">
    <text evidence="1">The sequence shown here is derived from an EMBL/GenBank/DDBJ whole genome shotgun (WGS) entry which is preliminary data.</text>
</comment>
<gene>
    <name evidence="1" type="ORF">S01H1_71612</name>
</gene>
<accession>X0WDR6</accession>
<name>X0WDR6_9ZZZZ</name>